<evidence type="ECO:0000313" key="2">
    <source>
        <dbReference type="EMBL" id="MDQ0578907.1"/>
    </source>
</evidence>
<proteinExistence type="predicted"/>
<name>A0ABU0NJX8_STRRH</name>
<comment type="caution">
    <text evidence="2">The sequence shown here is derived from an EMBL/GenBank/DDBJ whole genome shotgun (WGS) entry which is preliminary data.</text>
</comment>
<keyword evidence="3" id="KW-1185">Reference proteome</keyword>
<gene>
    <name evidence="2" type="ORF">QF030_001085</name>
</gene>
<evidence type="ECO:0000313" key="3">
    <source>
        <dbReference type="Proteomes" id="UP001230654"/>
    </source>
</evidence>
<protein>
    <submittedName>
        <fullName evidence="2">Uncharacterized protein</fullName>
    </submittedName>
</protein>
<evidence type="ECO:0000256" key="1">
    <source>
        <dbReference type="SAM" id="MobiDB-lite"/>
    </source>
</evidence>
<dbReference type="EMBL" id="JAUSWV010000002">
    <property type="protein sequence ID" value="MDQ0578907.1"/>
    <property type="molecule type" value="Genomic_DNA"/>
</dbReference>
<dbReference type="Proteomes" id="UP001230654">
    <property type="component" value="Unassembled WGS sequence"/>
</dbReference>
<reference evidence="2 3" key="1">
    <citation type="submission" date="2023-07" db="EMBL/GenBank/DDBJ databases">
        <title>Comparative genomics of wheat-associated soil bacteria to identify genetic determinants of phenazine resistance.</title>
        <authorList>
            <person name="Mouncey N."/>
        </authorList>
    </citation>
    <scope>NUCLEOTIDE SEQUENCE [LARGE SCALE GENOMIC DNA]</scope>
    <source>
        <strain evidence="2 3">B2I6</strain>
    </source>
</reference>
<sequence>MDDGTALAAPKTFPEAKIEPDTTRPPTGSRRGPIS</sequence>
<accession>A0ABU0NJX8</accession>
<feature type="region of interest" description="Disordered" evidence="1">
    <location>
        <begin position="1"/>
        <end position="35"/>
    </location>
</feature>
<organism evidence="2 3">
    <name type="scientific">Streptomyces rishiriensis</name>
    <dbReference type="NCBI Taxonomy" id="68264"/>
    <lineage>
        <taxon>Bacteria</taxon>
        <taxon>Bacillati</taxon>
        <taxon>Actinomycetota</taxon>
        <taxon>Actinomycetes</taxon>
        <taxon>Kitasatosporales</taxon>
        <taxon>Streptomycetaceae</taxon>
        <taxon>Streptomyces</taxon>
    </lineage>
</organism>